<feature type="non-terminal residue" evidence="1">
    <location>
        <position position="1"/>
    </location>
</feature>
<protein>
    <submittedName>
        <fullName evidence="1">Uncharacterized protein</fullName>
    </submittedName>
</protein>
<gene>
    <name evidence="1" type="ORF">S12H4_02262</name>
</gene>
<evidence type="ECO:0000313" key="1">
    <source>
        <dbReference type="EMBL" id="GAI65840.1"/>
    </source>
</evidence>
<comment type="caution">
    <text evidence="1">The sequence shown here is derived from an EMBL/GenBank/DDBJ whole genome shotgun (WGS) entry which is preliminary data.</text>
</comment>
<sequence length="29" mass="3302">DNIELMFCQDPDHNIEWGCPADLRGPTTI</sequence>
<proteinExistence type="predicted"/>
<dbReference type="AlphaFoldDB" id="X1RRK8"/>
<dbReference type="EMBL" id="BARW01000537">
    <property type="protein sequence ID" value="GAI65840.1"/>
    <property type="molecule type" value="Genomic_DNA"/>
</dbReference>
<organism evidence="1">
    <name type="scientific">marine sediment metagenome</name>
    <dbReference type="NCBI Taxonomy" id="412755"/>
    <lineage>
        <taxon>unclassified sequences</taxon>
        <taxon>metagenomes</taxon>
        <taxon>ecological metagenomes</taxon>
    </lineage>
</organism>
<name>X1RRK8_9ZZZZ</name>
<accession>X1RRK8</accession>
<reference evidence="1" key="1">
    <citation type="journal article" date="2014" name="Front. Microbiol.">
        <title>High frequency of phylogenetically diverse reductive dehalogenase-homologous genes in deep subseafloor sedimentary metagenomes.</title>
        <authorList>
            <person name="Kawai M."/>
            <person name="Futagami T."/>
            <person name="Toyoda A."/>
            <person name="Takaki Y."/>
            <person name="Nishi S."/>
            <person name="Hori S."/>
            <person name="Arai W."/>
            <person name="Tsubouchi T."/>
            <person name="Morono Y."/>
            <person name="Uchiyama I."/>
            <person name="Ito T."/>
            <person name="Fujiyama A."/>
            <person name="Inagaki F."/>
            <person name="Takami H."/>
        </authorList>
    </citation>
    <scope>NUCLEOTIDE SEQUENCE</scope>
    <source>
        <strain evidence="1">Expedition CK06-06</strain>
    </source>
</reference>